<sequence>MTITLTRPRARRTKRRFGALLAIGLAASLAIAGCTSSEGGASSDAERTYVKWVTNGDPMGIGLNAQFASGNAATAFSAQILEPLIFASGVGELTPGLATDWELSDDALTLTLNLREGVTWHDGEPFTAEDVKFNFEEIVPLAIMGAEITKRLTTVEIIDDHTVAMKLSDPLGPILEVISEQYMLPKHLYEGTDFVTNEANYAGIIGTGPMKFGEYNPGVEIVLVKNPDYWDGESQVDRAYFVQMADENTRQEALFAGELDETLVAASALERIRDSEQTDFRRTGYFPGIMPVFFNTRSEYLSDPAVRRAIFASFDRDAMVDKAMYGIGGQTATGFMPDAWDWAASEEVDFAEDFPRDLDAINAALDEAGFPVGADGKRFTLRIRYIQSVDDLAATVDIMQSQLAEVGIGVELLGTTSQVYLEGVYDTFDYDIGVTTQRLGPEPSVGMMRWFTCNPDDRTNANSTGVCDSEIDEAAALALSTTDRDERAEHYKRLQERAAELMYYAPLFWNLNADPSINTTNWTDAEPKEFRERLSWTTMQPVD</sequence>
<proteinExistence type="inferred from homology"/>
<keyword evidence="2" id="KW-0813">Transport</keyword>
<dbReference type="GO" id="GO:1904680">
    <property type="term" value="F:peptide transmembrane transporter activity"/>
    <property type="evidence" value="ECO:0007669"/>
    <property type="project" value="TreeGrafter"/>
</dbReference>
<dbReference type="InterPro" id="IPR030678">
    <property type="entry name" value="Peptide/Ni-bd"/>
</dbReference>
<organism evidence="6 7">
    <name type="scientific">Microbacterium faecale</name>
    <dbReference type="NCBI Taxonomy" id="1804630"/>
    <lineage>
        <taxon>Bacteria</taxon>
        <taxon>Bacillati</taxon>
        <taxon>Actinomycetota</taxon>
        <taxon>Actinomycetes</taxon>
        <taxon>Micrococcales</taxon>
        <taxon>Microbacteriaceae</taxon>
        <taxon>Microbacterium</taxon>
    </lineage>
</organism>
<protein>
    <submittedName>
        <fullName evidence="6">ABC transporter substrate-binding protein</fullName>
    </submittedName>
</protein>
<dbReference type="EMBL" id="BMHO01000001">
    <property type="protein sequence ID" value="GGD30663.1"/>
    <property type="molecule type" value="Genomic_DNA"/>
</dbReference>
<reference evidence="6" key="1">
    <citation type="journal article" date="2014" name="Int. J. Syst. Evol. Microbiol.">
        <title>Complete genome sequence of Corynebacterium casei LMG S-19264T (=DSM 44701T), isolated from a smear-ripened cheese.</title>
        <authorList>
            <consortium name="US DOE Joint Genome Institute (JGI-PGF)"/>
            <person name="Walter F."/>
            <person name="Albersmeier A."/>
            <person name="Kalinowski J."/>
            <person name="Ruckert C."/>
        </authorList>
    </citation>
    <scope>NUCLEOTIDE SEQUENCE</scope>
    <source>
        <strain evidence="6">CGMCC 1.15152</strain>
    </source>
</reference>
<feature type="domain" description="Solute-binding protein family 5" evidence="5">
    <location>
        <begin position="92"/>
        <end position="454"/>
    </location>
</feature>
<keyword evidence="7" id="KW-1185">Reference proteome</keyword>
<dbReference type="Gene3D" id="3.40.190.10">
    <property type="entry name" value="Periplasmic binding protein-like II"/>
    <property type="match status" value="1"/>
</dbReference>
<keyword evidence="3 4" id="KW-0732">Signal</keyword>
<dbReference type="Proteomes" id="UP000633205">
    <property type="component" value="Unassembled WGS sequence"/>
</dbReference>
<reference evidence="6" key="2">
    <citation type="submission" date="2020-09" db="EMBL/GenBank/DDBJ databases">
        <authorList>
            <person name="Sun Q."/>
            <person name="Zhou Y."/>
        </authorList>
    </citation>
    <scope>NUCLEOTIDE SEQUENCE</scope>
    <source>
        <strain evidence="6">CGMCC 1.15152</strain>
    </source>
</reference>
<comment type="similarity">
    <text evidence="1">Belongs to the bacterial solute-binding protein 5 family.</text>
</comment>
<dbReference type="GO" id="GO:0042597">
    <property type="term" value="C:periplasmic space"/>
    <property type="evidence" value="ECO:0007669"/>
    <property type="project" value="UniProtKB-ARBA"/>
</dbReference>
<comment type="caution">
    <text evidence="6">The sequence shown here is derived from an EMBL/GenBank/DDBJ whole genome shotgun (WGS) entry which is preliminary data.</text>
</comment>
<dbReference type="GO" id="GO:0043190">
    <property type="term" value="C:ATP-binding cassette (ABC) transporter complex"/>
    <property type="evidence" value="ECO:0007669"/>
    <property type="project" value="InterPro"/>
</dbReference>
<dbReference type="PROSITE" id="PS51257">
    <property type="entry name" value="PROKAR_LIPOPROTEIN"/>
    <property type="match status" value="1"/>
</dbReference>
<dbReference type="PIRSF" id="PIRSF002741">
    <property type="entry name" value="MppA"/>
    <property type="match status" value="1"/>
</dbReference>
<evidence type="ECO:0000256" key="3">
    <source>
        <dbReference type="ARBA" id="ARBA00022729"/>
    </source>
</evidence>
<feature type="chain" id="PRO_5037725675" evidence="4">
    <location>
        <begin position="33"/>
        <end position="543"/>
    </location>
</feature>
<dbReference type="SUPFAM" id="SSF53850">
    <property type="entry name" value="Periplasmic binding protein-like II"/>
    <property type="match status" value="1"/>
</dbReference>
<gene>
    <name evidence="6" type="ORF">GCM10010915_08710</name>
</gene>
<evidence type="ECO:0000256" key="1">
    <source>
        <dbReference type="ARBA" id="ARBA00005695"/>
    </source>
</evidence>
<evidence type="ECO:0000256" key="4">
    <source>
        <dbReference type="SAM" id="SignalP"/>
    </source>
</evidence>
<dbReference type="Pfam" id="PF00496">
    <property type="entry name" value="SBP_bac_5"/>
    <property type="match status" value="1"/>
</dbReference>
<dbReference type="InterPro" id="IPR039424">
    <property type="entry name" value="SBP_5"/>
</dbReference>
<dbReference type="PANTHER" id="PTHR30290">
    <property type="entry name" value="PERIPLASMIC BINDING COMPONENT OF ABC TRANSPORTER"/>
    <property type="match status" value="1"/>
</dbReference>
<evidence type="ECO:0000256" key="2">
    <source>
        <dbReference type="ARBA" id="ARBA00022448"/>
    </source>
</evidence>
<feature type="signal peptide" evidence="4">
    <location>
        <begin position="1"/>
        <end position="32"/>
    </location>
</feature>
<dbReference type="GO" id="GO:0015833">
    <property type="term" value="P:peptide transport"/>
    <property type="evidence" value="ECO:0007669"/>
    <property type="project" value="TreeGrafter"/>
</dbReference>
<dbReference type="Gene3D" id="3.10.105.10">
    <property type="entry name" value="Dipeptide-binding Protein, Domain 3"/>
    <property type="match status" value="1"/>
</dbReference>
<dbReference type="InterPro" id="IPR000914">
    <property type="entry name" value="SBP_5_dom"/>
</dbReference>
<dbReference type="PANTHER" id="PTHR30290:SF9">
    <property type="entry name" value="OLIGOPEPTIDE-BINDING PROTEIN APPA"/>
    <property type="match status" value="1"/>
</dbReference>
<evidence type="ECO:0000313" key="6">
    <source>
        <dbReference type="EMBL" id="GGD30663.1"/>
    </source>
</evidence>
<name>A0A916Y4X2_9MICO</name>
<accession>A0A916Y4X2</accession>
<evidence type="ECO:0000259" key="5">
    <source>
        <dbReference type="Pfam" id="PF00496"/>
    </source>
</evidence>
<dbReference type="AlphaFoldDB" id="A0A916Y4X2"/>
<evidence type="ECO:0000313" key="7">
    <source>
        <dbReference type="Proteomes" id="UP000633205"/>
    </source>
</evidence>